<name>A0AC61NI54_9BACT</name>
<sequence>MNKLSISQAEEKIRDTLFALKGGEIDVLTAYVKLNVYYDHINIHKVAMMDRGRVKHTNMNYPSHLRIKR</sequence>
<evidence type="ECO:0000313" key="2">
    <source>
        <dbReference type="Proteomes" id="UP000826212"/>
    </source>
</evidence>
<organism evidence="1 2">
    <name type="scientific">Halosquirtibacter laminarini</name>
    <dbReference type="NCBI Taxonomy" id="3374600"/>
    <lineage>
        <taxon>Bacteria</taxon>
        <taxon>Pseudomonadati</taxon>
        <taxon>Bacteroidota</taxon>
        <taxon>Bacteroidia</taxon>
        <taxon>Marinilabiliales</taxon>
        <taxon>Prolixibacteraceae</taxon>
        <taxon>Halosquirtibacter</taxon>
    </lineage>
</organism>
<dbReference type="EMBL" id="CP081303">
    <property type="protein sequence ID" value="QZE15367.1"/>
    <property type="molecule type" value="Genomic_DNA"/>
</dbReference>
<reference evidence="1" key="1">
    <citation type="submission" date="2021-08" db="EMBL/GenBank/DDBJ databases">
        <title>Novel anaerobic bacterium isolated from sea squirt in East Sea, Republic of Korea.</title>
        <authorList>
            <person name="Nguyen T.H."/>
            <person name="Li Z."/>
            <person name="Lee Y.-J."/>
            <person name="Ko J."/>
            <person name="Kim S.-G."/>
        </authorList>
    </citation>
    <scope>NUCLEOTIDE SEQUENCE</scope>
    <source>
        <strain evidence="1">KCTC 25031</strain>
    </source>
</reference>
<dbReference type="Proteomes" id="UP000826212">
    <property type="component" value="Chromosome"/>
</dbReference>
<accession>A0AC61NI54</accession>
<protein>
    <submittedName>
        <fullName evidence="1">Uncharacterized protein</fullName>
    </submittedName>
</protein>
<evidence type="ECO:0000313" key="1">
    <source>
        <dbReference type="EMBL" id="QZE15367.1"/>
    </source>
</evidence>
<keyword evidence="2" id="KW-1185">Reference proteome</keyword>
<proteinExistence type="predicted"/>
<gene>
    <name evidence="1" type="ORF">K4L44_05910</name>
</gene>